<evidence type="ECO:0000259" key="7">
    <source>
        <dbReference type="Pfam" id="PF12698"/>
    </source>
</evidence>
<dbReference type="PIRSF" id="PIRSF006648">
    <property type="entry name" value="DrrB"/>
    <property type="match status" value="1"/>
</dbReference>
<evidence type="ECO:0000313" key="9">
    <source>
        <dbReference type="Proteomes" id="UP001555826"/>
    </source>
</evidence>
<dbReference type="InterPro" id="IPR051784">
    <property type="entry name" value="Nod_factor_ABC_transporter"/>
</dbReference>
<protein>
    <submittedName>
        <fullName evidence="8">ABC transporter permease</fullName>
    </submittedName>
</protein>
<feature type="transmembrane region" description="Helical" evidence="6">
    <location>
        <begin position="63"/>
        <end position="87"/>
    </location>
</feature>
<dbReference type="EMBL" id="JBFNQN010000001">
    <property type="protein sequence ID" value="MEW9263297.1"/>
    <property type="molecule type" value="Genomic_DNA"/>
</dbReference>
<feature type="domain" description="ABC-2 type transporter transmembrane" evidence="7">
    <location>
        <begin position="64"/>
        <end position="244"/>
    </location>
</feature>
<dbReference type="RefSeq" id="WP_367635890.1">
    <property type="nucleotide sequence ID" value="NZ_JBFNQN010000001.1"/>
</dbReference>
<evidence type="ECO:0000256" key="5">
    <source>
        <dbReference type="ARBA" id="ARBA00023251"/>
    </source>
</evidence>
<dbReference type="InterPro" id="IPR013525">
    <property type="entry name" value="ABC2_TM"/>
</dbReference>
<gene>
    <name evidence="8" type="ORF">AB1207_00900</name>
</gene>
<dbReference type="Proteomes" id="UP001555826">
    <property type="component" value="Unassembled WGS sequence"/>
</dbReference>
<feature type="transmembrane region" description="Helical" evidence="6">
    <location>
        <begin position="141"/>
        <end position="167"/>
    </location>
</feature>
<feature type="transmembrane region" description="Helical" evidence="6">
    <location>
        <begin position="226"/>
        <end position="248"/>
    </location>
</feature>
<sequence length="255" mass="26732">MSTLSLAPSTAPEVPRGLVNPLYVQLDIRRVLRNRRTLVFTLVMPVVFYFSFGASQAGADAKAYVMLSFAVYGAMVAATSVGASVAVERASGWSRQLRLTPMRPATYVASKVIAAASIAVIPVAVELLIGAVTGARMRASAWVVGGLVAWIGSLVFAALGLAIGYLVPSENAMQVMGPVLALLALLGGLFVPLNIFSHTLQTVASFTPAYGVGVLAHWQLAHDGSFVGAVVNLVVWTAVFATGAALLFRRDTGRV</sequence>
<evidence type="ECO:0000256" key="3">
    <source>
        <dbReference type="ARBA" id="ARBA00022989"/>
    </source>
</evidence>
<evidence type="ECO:0000256" key="6">
    <source>
        <dbReference type="SAM" id="Phobius"/>
    </source>
</evidence>
<comment type="subcellular location">
    <subcellularLocation>
        <location evidence="1">Membrane</location>
        <topology evidence="1">Multi-pass membrane protein</topology>
    </subcellularLocation>
</comment>
<feature type="transmembrane region" description="Helical" evidence="6">
    <location>
        <begin position="38"/>
        <end position="57"/>
    </location>
</feature>
<keyword evidence="4 6" id="KW-0472">Membrane</keyword>
<keyword evidence="5" id="KW-0046">Antibiotic resistance</keyword>
<evidence type="ECO:0000256" key="4">
    <source>
        <dbReference type="ARBA" id="ARBA00023136"/>
    </source>
</evidence>
<evidence type="ECO:0000256" key="1">
    <source>
        <dbReference type="ARBA" id="ARBA00004141"/>
    </source>
</evidence>
<accession>A0ABV3P176</accession>
<dbReference type="PANTHER" id="PTHR43229">
    <property type="entry name" value="NODULATION PROTEIN J"/>
    <property type="match status" value="1"/>
</dbReference>
<keyword evidence="2 6" id="KW-0812">Transmembrane</keyword>
<reference evidence="8 9" key="1">
    <citation type="submission" date="2024-07" db="EMBL/GenBank/DDBJ databases">
        <authorList>
            <person name="Thanompreechachai J."/>
            <person name="Duangmal K."/>
        </authorList>
    </citation>
    <scope>NUCLEOTIDE SEQUENCE [LARGE SCALE GENOMIC DNA]</scope>
    <source>
        <strain evidence="8 9">KCTC 19886</strain>
    </source>
</reference>
<keyword evidence="3 6" id="KW-1133">Transmembrane helix</keyword>
<comment type="caution">
    <text evidence="8">The sequence shown here is derived from an EMBL/GenBank/DDBJ whole genome shotgun (WGS) entry which is preliminary data.</text>
</comment>
<dbReference type="PANTHER" id="PTHR43229:SF2">
    <property type="entry name" value="NODULATION PROTEIN J"/>
    <property type="match status" value="1"/>
</dbReference>
<organism evidence="8 9">
    <name type="scientific">Kineococcus endophyticus</name>
    <dbReference type="NCBI Taxonomy" id="1181883"/>
    <lineage>
        <taxon>Bacteria</taxon>
        <taxon>Bacillati</taxon>
        <taxon>Actinomycetota</taxon>
        <taxon>Actinomycetes</taxon>
        <taxon>Kineosporiales</taxon>
        <taxon>Kineosporiaceae</taxon>
        <taxon>Kineococcus</taxon>
    </lineage>
</organism>
<feature type="transmembrane region" description="Helical" evidence="6">
    <location>
        <begin position="108"/>
        <end position="129"/>
    </location>
</feature>
<evidence type="ECO:0000256" key="2">
    <source>
        <dbReference type="ARBA" id="ARBA00022692"/>
    </source>
</evidence>
<keyword evidence="9" id="KW-1185">Reference proteome</keyword>
<feature type="transmembrane region" description="Helical" evidence="6">
    <location>
        <begin position="179"/>
        <end position="197"/>
    </location>
</feature>
<dbReference type="InterPro" id="IPR000412">
    <property type="entry name" value="ABC_2_transport"/>
</dbReference>
<proteinExistence type="predicted"/>
<dbReference type="Pfam" id="PF12698">
    <property type="entry name" value="ABC2_membrane_3"/>
    <property type="match status" value="1"/>
</dbReference>
<evidence type="ECO:0000313" key="8">
    <source>
        <dbReference type="EMBL" id="MEW9263297.1"/>
    </source>
</evidence>
<name>A0ABV3P176_9ACTN</name>